<organism evidence="1">
    <name type="scientific">Amphimedon queenslandica</name>
    <name type="common">Sponge</name>
    <dbReference type="NCBI Taxonomy" id="400682"/>
    <lineage>
        <taxon>Eukaryota</taxon>
        <taxon>Metazoa</taxon>
        <taxon>Porifera</taxon>
        <taxon>Demospongiae</taxon>
        <taxon>Heteroscleromorpha</taxon>
        <taxon>Haplosclerida</taxon>
        <taxon>Niphatidae</taxon>
        <taxon>Amphimedon</taxon>
    </lineage>
</organism>
<name>A0A1X7THE2_AMPQE</name>
<protein>
    <submittedName>
        <fullName evidence="1">Uncharacterized protein</fullName>
    </submittedName>
</protein>
<reference evidence="1" key="1">
    <citation type="submission" date="2017-05" db="UniProtKB">
        <authorList>
            <consortium name="EnsemblMetazoa"/>
        </authorList>
    </citation>
    <scope>IDENTIFICATION</scope>
</reference>
<proteinExistence type="predicted"/>
<evidence type="ECO:0000313" key="1">
    <source>
        <dbReference type="EnsemblMetazoa" id="Aqu2.1.13883_001"/>
    </source>
</evidence>
<dbReference type="AlphaFoldDB" id="A0A1X7THE2"/>
<sequence>LWWVEDASDIKTVEGRRKAPGFLDKYVSCHLPNDCENNDLKDLVLQFQKHNHTQRGGKKDTSQNRINR</sequence>
<dbReference type="InParanoid" id="A0A1X7THE2"/>
<accession>A0A1X7THE2</accession>
<dbReference type="EnsemblMetazoa" id="Aqu2.1.13883_001">
    <property type="protein sequence ID" value="Aqu2.1.13883_001"/>
    <property type="gene ID" value="Aqu2.1.13883"/>
</dbReference>